<dbReference type="RefSeq" id="XP_062635413.1">
    <property type="nucleotide sequence ID" value="XM_062784270.1"/>
</dbReference>
<comment type="caution">
    <text evidence="2">The sequence shown here is derived from an EMBL/GenBank/DDBJ whole genome shotgun (WGS) entry which is preliminary data.</text>
</comment>
<dbReference type="AlphaFoldDB" id="A0AAN6ZKQ2"/>
<dbReference type="GO" id="GO:0003700">
    <property type="term" value="F:DNA-binding transcription factor activity"/>
    <property type="evidence" value="ECO:0007669"/>
    <property type="project" value="InterPro"/>
</dbReference>
<evidence type="ECO:0008006" key="4">
    <source>
        <dbReference type="Google" id="ProtNLM"/>
    </source>
</evidence>
<feature type="compositionally biased region" description="Polar residues" evidence="1">
    <location>
        <begin position="211"/>
        <end position="224"/>
    </location>
</feature>
<dbReference type="Proteomes" id="UP001302676">
    <property type="component" value="Unassembled WGS sequence"/>
</dbReference>
<evidence type="ECO:0000256" key="1">
    <source>
        <dbReference type="SAM" id="MobiDB-lite"/>
    </source>
</evidence>
<accession>A0AAN6ZKQ2</accession>
<sequence>MSPHPTHKQDSPKSCKGKAKGARRVSNLSEEQRNKKRENDRIAQQNIRRRNKELIEKLQQEVEILRTRDRVDVVCRLMTRNEELEKEVRMLRKHLFIHAGRPYHPGSDTLSPNGPQSGSSGNGDNSNEYSLSSQHQTTPFGSSPYIATAAATSTHPYDQWPSSVVPVSSTGVTVNSVESSPGASGTGDDFATPATTTAAAYAHTTADGIPVSQSGNTSAPSLGSSKDAEYEDLDAGSVNDSYTTHSVPQSSTYIHEPPWSVYPTGAYYSQAAAI</sequence>
<feature type="compositionally biased region" description="Basic and acidic residues" evidence="1">
    <location>
        <begin position="30"/>
        <end position="41"/>
    </location>
</feature>
<gene>
    <name evidence="2" type="ORF">C8A04DRAFT_38564</name>
</gene>
<feature type="compositionally biased region" description="Low complexity" evidence="1">
    <location>
        <begin position="111"/>
        <end position="127"/>
    </location>
</feature>
<reference evidence="2" key="1">
    <citation type="journal article" date="2023" name="Mol. Phylogenet. Evol.">
        <title>Genome-scale phylogeny and comparative genomics of the fungal order Sordariales.</title>
        <authorList>
            <person name="Hensen N."/>
            <person name="Bonometti L."/>
            <person name="Westerberg I."/>
            <person name="Brannstrom I.O."/>
            <person name="Guillou S."/>
            <person name="Cros-Aarteil S."/>
            <person name="Calhoun S."/>
            <person name="Haridas S."/>
            <person name="Kuo A."/>
            <person name="Mondo S."/>
            <person name="Pangilinan J."/>
            <person name="Riley R."/>
            <person name="LaButti K."/>
            <person name="Andreopoulos B."/>
            <person name="Lipzen A."/>
            <person name="Chen C."/>
            <person name="Yan M."/>
            <person name="Daum C."/>
            <person name="Ng V."/>
            <person name="Clum A."/>
            <person name="Steindorff A."/>
            <person name="Ohm R.A."/>
            <person name="Martin F."/>
            <person name="Silar P."/>
            <person name="Natvig D.O."/>
            <person name="Lalanne C."/>
            <person name="Gautier V."/>
            <person name="Ament-Velasquez S.L."/>
            <person name="Kruys A."/>
            <person name="Hutchinson M.I."/>
            <person name="Powell A.J."/>
            <person name="Barry K."/>
            <person name="Miller A.N."/>
            <person name="Grigoriev I.V."/>
            <person name="Debuchy R."/>
            <person name="Gladieux P."/>
            <person name="Hiltunen Thoren M."/>
            <person name="Johannesson H."/>
        </authorList>
    </citation>
    <scope>NUCLEOTIDE SEQUENCE</scope>
    <source>
        <strain evidence="2">CBS 141.50</strain>
    </source>
</reference>
<keyword evidence="3" id="KW-1185">Reference proteome</keyword>
<dbReference type="EMBL" id="MU853602">
    <property type="protein sequence ID" value="KAK4142042.1"/>
    <property type="molecule type" value="Genomic_DNA"/>
</dbReference>
<dbReference type="PANTHER" id="PTHR37012">
    <property type="entry name" value="B-ZIP TRANSCRIPTION FACTOR (EUROFUNG)-RELATED"/>
    <property type="match status" value="1"/>
</dbReference>
<protein>
    <recommendedName>
        <fullName evidence="4">BZIP domain-containing protein</fullName>
    </recommendedName>
</protein>
<proteinExistence type="predicted"/>
<feature type="region of interest" description="Disordered" evidence="1">
    <location>
        <begin position="102"/>
        <end position="144"/>
    </location>
</feature>
<name>A0AAN6ZKQ2_9PEZI</name>
<dbReference type="PANTHER" id="PTHR37012:SF2">
    <property type="entry name" value="BZIP DOMAIN-CONTAINING PROTEIN-RELATED"/>
    <property type="match status" value="1"/>
</dbReference>
<dbReference type="GeneID" id="87820883"/>
<evidence type="ECO:0000313" key="3">
    <source>
        <dbReference type="Proteomes" id="UP001302676"/>
    </source>
</evidence>
<evidence type="ECO:0000313" key="2">
    <source>
        <dbReference type="EMBL" id="KAK4142042.1"/>
    </source>
</evidence>
<dbReference type="InterPro" id="IPR046347">
    <property type="entry name" value="bZIP_sf"/>
</dbReference>
<feature type="compositionally biased region" description="Polar residues" evidence="1">
    <location>
        <begin position="128"/>
        <end position="141"/>
    </location>
</feature>
<organism evidence="2 3">
    <name type="scientific">Dichotomopilus funicola</name>
    <dbReference type="NCBI Taxonomy" id="1934379"/>
    <lineage>
        <taxon>Eukaryota</taxon>
        <taxon>Fungi</taxon>
        <taxon>Dikarya</taxon>
        <taxon>Ascomycota</taxon>
        <taxon>Pezizomycotina</taxon>
        <taxon>Sordariomycetes</taxon>
        <taxon>Sordariomycetidae</taxon>
        <taxon>Sordariales</taxon>
        <taxon>Chaetomiaceae</taxon>
        <taxon>Dichotomopilus</taxon>
    </lineage>
</organism>
<dbReference type="SUPFAM" id="SSF57959">
    <property type="entry name" value="Leucine zipper domain"/>
    <property type="match status" value="1"/>
</dbReference>
<feature type="region of interest" description="Disordered" evidence="1">
    <location>
        <begin position="1"/>
        <end position="45"/>
    </location>
</feature>
<reference evidence="2" key="2">
    <citation type="submission" date="2023-05" db="EMBL/GenBank/DDBJ databases">
        <authorList>
            <consortium name="Lawrence Berkeley National Laboratory"/>
            <person name="Steindorff A."/>
            <person name="Hensen N."/>
            <person name="Bonometti L."/>
            <person name="Westerberg I."/>
            <person name="Brannstrom I.O."/>
            <person name="Guillou S."/>
            <person name="Cros-Aarteil S."/>
            <person name="Calhoun S."/>
            <person name="Haridas S."/>
            <person name="Kuo A."/>
            <person name="Mondo S."/>
            <person name="Pangilinan J."/>
            <person name="Riley R."/>
            <person name="Labutti K."/>
            <person name="Andreopoulos B."/>
            <person name="Lipzen A."/>
            <person name="Chen C."/>
            <person name="Yanf M."/>
            <person name="Daum C."/>
            <person name="Ng V."/>
            <person name="Clum A."/>
            <person name="Ohm R."/>
            <person name="Martin F."/>
            <person name="Silar P."/>
            <person name="Natvig D."/>
            <person name="Lalanne C."/>
            <person name="Gautier V."/>
            <person name="Ament-Velasquez S.L."/>
            <person name="Kruys A."/>
            <person name="Hutchinson M.I."/>
            <person name="Powell A.J."/>
            <person name="Barry K."/>
            <person name="Miller A.N."/>
            <person name="Grigoriev I.V."/>
            <person name="Debuchy R."/>
            <person name="Gladieux P."/>
            <person name="Thoren M.H."/>
            <person name="Johannesson H."/>
        </authorList>
    </citation>
    <scope>NUCLEOTIDE SEQUENCE</scope>
    <source>
        <strain evidence="2">CBS 141.50</strain>
    </source>
</reference>
<feature type="region of interest" description="Disordered" evidence="1">
    <location>
        <begin position="208"/>
        <end position="227"/>
    </location>
</feature>
<dbReference type="CDD" id="cd14688">
    <property type="entry name" value="bZIP_YAP"/>
    <property type="match status" value="1"/>
</dbReference>